<organism evidence="2 3">
    <name type="scientific">Acidianus brierleyi</name>
    <dbReference type="NCBI Taxonomy" id="41673"/>
    <lineage>
        <taxon>Archaea</taxon>
        <taxon>Thermoproteota</taxon>
        <taxon>Thermoprotei</taxon>
        <taxon>Sulfolobales</taxon>
        <taxon>Sulfolobaceae</taxon>
        <taxon>Acidianus</taxon>
    </lineage>
</organism>
<proteinExistence type="inferred from homology"/>
<dbReference type="CDD" id="cd05344">
    <property type="entry name" value="BKR_like_SDR_like"/>
    <property type="match status" value="1"/>
</dbReference>
<evidence type="ECO:0000256" key="1">
    <source>
        <dbReference type="ARBA" id="ARBA00006484"/>
    </source>
</evidence>
<dbReference type="RefSeq" id="WP_110270920.1">
    <property type="nucleotide sequence ID" value="NZ_CP029289.2"/>
</dbReference>
<dbReference type="InterPro" id="IPR036291">
    <property type="entry name" value="NAD(P)-bd_dom_sf"/>
</dbReference>
<dbReference type="Gene3D" id="3.40.50.720">
    <property type="entry name" value="NAD(P)-binding Rossmann-like Domain"/>
    <property type="match status" value="1"/>
</dbReference>
<accession>A0A2U9IG98</accession>
<keyword evidence="3" id="KW-1185">Reference proteome</keyword>
<comment type="similarity">
    <text evidence="1">Belongs to the short-chain dehydrogenases/reductases (SDR) family.</text>
</comment>
<gene>
    <name evidence="2" type="ORF">DFR85_10945</name>
</gene>
<protein>
    <submittedName>
        <fullName evidence="2">3-oxoacyl-ACP reductase</fullName>
    </submittedName>
</protein>
<evidence type="ECO:0000313" key="2">
    <source>
        <dbReference type="EMBL" id="AWR95039.1"/>
    </source>
</evidence>
<dbReference type="AlphaFoldDB" id="A0A2U9IG98"/>
<name>A0A2U9IG98_9CREN</name>
<dbReference type="SUPFAM" id="SSF51735">
    <property type="entry name" value="NAD(P)-binding Rossmann-fold domains"/>
    <property type="match status" value="1"/>
</dbReference>
<dbReference type="Proteomes" id="UP000248044">
    <property type="component" value="Chromosome"/>
</dbReference>
<dbReference type="KEGG" id="abri:DFR85_10945"/>
<dbReference type="GeneID" id="36832679"/>
<dbReference type="Pfam" id="PF00106">
    <property type="entry name" value="adh_short"/>
    <property type="match status" value="1"/>
</dbReference>
<dbReference type="PANTHER" id="PTHR42879:SF5">
    <property type="entry name" value="SHORT-CHAIN ALCOHOL DEHYDROGENASE"/>
    <property type="match status" value="1"/>
</dbReference>
<sequence length="265" mass="29477">MELNVYNKRVLITASTEGIGKGIAKALAKEGCKIIISSRNKDKVSKSVEELRKINPSIWGITSDITDVRSIEKLSLFTKEILGDIDVLIVNSGNPPSEPSYFEETNIEDWEYSIRLYLISAIKLVKEFLPGMVKNHWGRIIFLSSWTIKEPQSIFALADVSRSPLIQLSKILGRDYGKFGVTINTILMGSFETEGAKKTIRNLASKKGEKFEDLWQQLVISPIPAGKIGNPEKDLSPLIIFLISDLSWYINGTSILIDGGMTNAV</sequence>
<dbReference type="PRINTS" id="PR00081">
    <property type="entry name" value="GDHRDH"/>
</dbReference>
<dbReference type="PANTHER" id="PTHR42879">
    <property type="entry name" value="3-OXOACYL-(ACYL-CARRIER-PROTEIN) REDUCTASE"/>
    <property type="match status" value="1"/>
</dbReference>
<reference evidence="2 3" key="1">
    <citation type="submission" date="2018-05" db="EMBL/GenBank/DDBJ databases">
        <title>Complete Genome Sequences of Extremely Thermoacidophilic, Metal-Mobilizing Type-Strain Members of the Archaeal Family Sulfolobaceae: Acidianus brierleyi DSM-1651T, Acidianus sulfidivorans DSM-18786T, Metallosphaera hakonensis DSM-7519T, and Metallosphaera prunae DSM-10039T.</title>
        <authorList>
            <person name="Counts J.A."/>
            <person name="Kelly R.M."/>
        </authorList>
    </citation>
    <scope>NUCLEOTIDE SEQUENCE [LARGE SCALE GENOMIC DNA]</scope>
    <source>
        <strain evidence="2 3">DSM 1651</strain>
    </source>
</reference>
<dbReference type="InterPro" id="IPR050259">
    <property type="entry name" value="SDR"/>
</dbReference>
<dbReference type="EMBL" id="CP029289">
    <property type="protein sequence ID" value="AWR95039.1"/>
    <property type="molecule type" value="Genomic_DNA"/>
</dbReference>
<dbReference type="OrthoDB" id="35501at2157"/>
<dbReference type="InterPro" id="IPR002347">
    <property type="entry name" value="SDR_fam"/>
</dbReference>
<evidence type="ECO:0000313" key="3">
    <source>
        <dbReference type="Proteomes" id="UP000248044"/>
    </source>
</evidence>